<dbReference type="EMBL" id="AP029612">
    <property type="protein sequence ID" value="BFG71775.1"/>
    <property type="molecule type" value="Genomic_DNA"/>
</dbReference>
<evidence type="ECO:0000256" key="1">
    <source>
        <dbReference type="SAM" id="SignalP"/>
    </source>
</evidence>
<evidence type="ECO:0000313" key="3">
    <source>
        <dbReference type="EMBL" id="BFG71775.1"/>
    </source>
</evidence>
<protein>
    <submittedName>
        <fullName evidence="3">M14 family metallopeptidase</fullName>
    </submittedName>
</protein>
<feature type="signal peptide" evidence="1">
    <location>
        <begin position="1"/>
        <end position="18"/>
    </location>
</feature>
<dbReference type="GO" id="GO:0006508">
    <property type="term" value="P:proteolysis"/>
    <property type="evidence" value="ECO:0007669"/>
    <property type="project" value="InterPro"/>
</dbReference>
<dbReference type="InterPro" id="IPR000834">
    <property type="entry name" value="Peptidase_M14"/>
</dbReference>
<evidence type="ECO:0000259" key="2">
    <source>
        <dbReference type="Pfam" id="PF00246"/>
    </source>
</evidence>
<dbReference type="CDD" id="cd06241">
    <property type="entry name" value="M14-like"/>
    <property type="match status" value="1"/>
</dbReference>
<reference evidence="3" key="1">
    <citation type="submission" date="2024-02" db="EMBL/GenBank/DDBJ databases">
        <title>Sediminibacterium planktonica sp. nov. and Sediminibacterium longus sp. nov., isolated from surface lake and river water.</title>
        <authorList>
            <person name="Watanabe K."/>
            <person name="Takemine S."/>
            <person name="Ishii Y."/>
            <person name="Ogata Y."/>
            <person name="Shindo C."/>
            <person name="Suda W."/>
        </authorList>
    </citation>
    <scope>NUCLEOTIDE SEQUENCE</scope>
    <source>
        <strain evidence="3">KACHI17</strain>
    </source>
</reference>
<keyword evidence="1" id="KW-0732">Signal</keyword>
<dbReference type="RefSeq" id="WP_353549400.1">
    <property type="nucleotide sequence ID" value="NZ_AP029612.1"/>
</dbReference>
<dbReference type="Gene3D" id="3.40.630.10">
    <property type="entry name" value="Zn peptidases"/>
    <property type="match status" value="1"/>
</dbReference>
<dbReference type="GO" id="GO:0004181">
    <property type="term" value="F:metallocarboxypeptidase activity"/>
    <property type="evidence" value="ECO:0007669"/>
    <property type="project" value="InterPro"/>
</dbReference>
<organism evidence="3">
    <name type="scientific">Sediminibacterium sp. KACHI17</name>
    <dbReference type="NCBI Taxonomy" id="1751071"/>
    <lineage>
        <taxon>Bacteria</taxon>
        <taxon>Pseudomonadati</taxon>
        <taxon>Bacteroidota</taxon>
        <taxon>Chitinophagia</taxon>
        <taxon>Chitinophagales</taxon>
        <taxon>Chitinophagaceae</taxon>
        <taxon>Sediminibacterium</taxon>
    </lineage>
</organism>
<dbReference type="SUPFAM" id="SSF53187">
    <property type="entry name" value="Zn-dependent exopeptidases"/>
    <property type="match status" value="1"/>
</dbReference>
<gene>
    <name evidence="3" type="ORF">KACHI17_26560</name>
</gene>
<feature type="domain" description="Peptidase M14" evidence="2">
    <location>
        <begin position="46"/>
        <end position="174"/>
    </location>
</feature>
<feature type="chain" id="PRO_5043972489" evidence="1">
    <location>
        <begin position="19"/>
        <end position="574"/>
    </location>
</feature>
<proteinExistence type="predicted"/>
<name>A0AAT9GM55_9BACT</name>
<accession>A0AAT9GM55</accession>
<dbReference type="AlphaFoldDB" id="A0AAT9GM55"/>
<sequence length="574" mass="66558">MKKTLLLLQLFLSQQLFAQKWQTIFEQSGGKQTVTYEECIRYYTSLDAAFSTIRIKQFGLTDAGYPLHLVLFSTDGTHDPEVWHKKNKLVIMINNGIHPGEPDGIDASMMLLRDLATGKVKAPDNVVLGIIPVYNIGGSLNRTPFSRVNQNGPESYGFRGNAQNLDLNRDFIKNDSRNAKEFAKIFHYLNPDILVDNHVSDGADYQHTMTLLTSQHNKLGPVMGAYLHDVFEPSLYKGMEQKNWNLIPYVSFEGGNPERNWTAFYDAPRYSSGYAALFQTMAFMPETHMLKPYDQRVKSTYDLMQTFLEEGTKQAASIKTTRKKAIEAVKQQKEFPQTYRVDTTRFDQIKFMGYTSAQKISEVTGMNRMYYDRSKPYTKEIKYYNYFKGEQLISKPTAYIIPQGWHEVIDRLSINKVEMQRLKKDTSIEVEVSRVVDFRTATRSFEKHYRQSGIRMSQQTEKIKFLKGDYIIYTGQAADRFLIETLETGTDDSYFSWNFFDAILQQKEGYSNYRWEDVAATYLNEHPELRAELEAKKKADEKFAASANAQLDFVYKKSPYYEPAHMRYPVFRLK</sequence>
<dbReference type="Pfam" id="PF00246">
    <property type="entry name" value="Peptidase_M14"/>
    <property type="match status" value="1"/>
</dbReference>
<dbReference type="GO" id="GO:0008270">
    <property type="term" value="F:zinc ion binding"/>
    <property type="evidence" value="ECO:0007669"/>
    <property type="project" value="InterPro"/>
</dbReference>